<evidence type="ECO:0000313" key="3">
    <source>
        <dbReference type="EMBL" id="MFD3001659.1"/>
    </source>
</evidence>
<keyword evidence="4" id="KW-1185">Reference proteome</keyword>
<feature type="chain" id="PRO_5045930346" evidence="1">
    <location>
        <begin position="27"/>
        <end position="268"/>
    </location>
</feature>
<dbReference type="Pfam" id="PF07978">
    <property type="entry name" value="NIPSNAP"/>
    <property type="match status" value="1"/>
</dbReference>
<keyword evidence="1" id="KW-0732">Signal</keyword>
<dbReference type="Gene3D" id="3.30.70.100">
    <property type="match status" value="2"/>
</dbReference>
<evidence type="ECO:0000313" key="4">
    <source>
        <dbReference type="Proteomes" id="UP001597641"/>
    </source>
</evidence>
<organism evidence="3 4">
    <name type="scientific">Pontibacter toksunensis</name>
    <dbReference type="NCBI Taxonomy" id="1332631"/>
    <lineage>
        <taxon>Bacteria</taxon>
        <taxon>Pseudomonadati</taxon>
        <taxon>Bacteroidota</taxon>
        <taxon>Cytophagia</taxon>
        <taxon>Cytophagales</taxon>
        <taxon>Hymenobacteraceae</taxon>
        <taxon>Pontibacter</taxon>
    </lineage>
</organism>
<dbReference type="InterPro" id="IPR011008">
    <property type="entry name" value="Dimeric_a/b-barrel"/>
</dbReference>
<name>A0ABW6BXI0_9BACT</name>
<dbReference type="InterPro" id="IPR012577">
    <property type="entry name" value="NIPSNAP"/>
</dbReference>
<dbReference type="RefSeq" id="WP_377485980.1">
    <property type="nucleotide sequence ID" value="NZ_JBHUOX010000011.1"/>
</dbReference>
<comment type="caution">
    <text evidence="3">The sequence shown here is derived from an EMBL/GenBank/DDBJ whole genome shotgun (WGS) entry which is preliminary data.</text>
</comment>
<proteinExistence type="predicted"/>
<feature type="domain" description="NIPSNAP" evidence="2">
    <location>
        <begin position="164"/>
        <end position="266"/>
    </location>
</feature>
<protein>
    <submittedName>
        <fullName evidence="3">NIPSNAP family protein</fullName>
    </submittedName>
</protein>
<dbReference type="EMBL" id="JBHUOX010000011">
    <property type="protein sequence ID" value="MFD3001659.1"/>
    <property type="molecule type" value="Genomic_DNA"/>
</dbReference>
<evidence type="ECO:0000259" key="2">
    <source>
        <dbReference type="Pfam" id="PF07978"/>
    </source>
</evidence>
<gene>
    <name evidence="3" type="ORF">ACFS7Z_14905</name>
</gene>
<dbReference type="SUPFAM" id="SSF54909">
    <property type="entry name" value="Dimeric alpha+beta barrel"/>
    <property type="match status" value="1"/>
</dbReference>
<accession>A0ABW6BXI0</accession>
<reference evidence="4" key="1">
    <citation type="journal article" date="2019" name="Int. J. Syst. Evol. Microbiol.">
        <title>The Global Catalogue of Microorganisms (GCM) 10K type strain sequencing project: providing services to taxonomists for standard genome sequencing and annotation.</title>
        <authorList>
            <consortium name="The Broad Institute Genomics Platform"/>
            <consortium name="The Broad Institute Genome Sequencing Center for Infectious Disease"/>
            <person name="Wu L."/>
            <person name="Ma J."/>
        </authorList>
    </citation>
    <scope>NUCLEOTIDE SEQUENCE [LARGE SCALE GENOMIC DNA]</scope>
    <source>
        <strain evidence="4">KCTC 23984</strain>
    </source>
</reference>
<dbReference type="Proteomes" id="UP001597641">
    <property type="component" value="Unassembled WGS sequence"/>
</dbReference>
<feature type="signal peptide" evidence="1">
    <location>
        <begin position="1"/>
        <end position="26"/>
    </location>
</feature>
<sequence length="268" mass="30727">MKDKKLNLFALCLLVLWVVNALPAFSQTSKPTIHQLKIFHLKDKSQEERLDKYLQNAYLPALHRAGISKVGVFKPAETDKSNTPAPTEQLVYVFIPLASPDQFYKLDETLAKDKQYTAAAKDYIDAPHNNPMYNRFETILMEGFTGMRGVNTPKLKSAPQDKIYELRSYEAATEKLYQNKVAMFNNGEIKLFDRLGFNAVFYGKVLAGSKMPNLIYMTSFENMEERDKHWKAFGEDPEWKKMSSDPQYANTVSHADIHLLHPTSYSDI</sequence>
<evidence type="ECO:0000256" key="1">
    <source>
        <dbReference type="SAM" id="SignalP"/>
    </source>
</evidence>